<reference evidence="2 3" key="1">
    <citation type="submission" date="2020-01" db="EMBL/GenBank/DDBJ databases">
        <title>Genomes of bacteria type strains.</title>
        <authorList>
            <person name="Chen J."/>
            <person name="Zhu S."/>
            <person name="Yang J."/>
        </authorList>
    </citation>
    <scope>NUCLEOTIDE SEQUENCE [LARGE SCALE GENOMIC DNA]</scope>
    <source>
        <strain evidence="2 3">LMG 24078</strain>
    </source>
</reference>
<dbReference type="RefSeq" id="WP_163106711.1">
    <property type="nucleotide sequence ID" value="NZ_JAAAWO010000007.1"/>
</dbReference>
<accession>A0A6N9TMY0</accession>
<keyword evidence="2" id="KW-0378">Hydrolase</keyword>
<evidence type="ECO:0000313" key="3">
    <source>
        <dbReference type="Proteomes" id="UP000471381"/>
    </source>
</evidence>
<name>A0A6N9TMY0_9ALTE</name>
<sequence>MANTHSAFIGLMQRARNVKRWPLMAQFQDEMLSTHIYEASVVAHMLGAIACDVFNEDVDPDRVAAMAIFHEGSEIAGMSDIPSPVKYHDPETTAAIKKLERRFEAMLIKTLPEALQQRYQSLIEQDKEDVHVTLAKAADVLCAYLKCDYELSKSNSEFSNAMQEMEVQLKRYKEKLPAVGYFCQIFLEDAKGTLDEQTKDLEWIERANTLHLDSNESGE</sequence>
<keyword evidence="1" id="KW-0175">Coiled coil</keyword>
<dbReference type="Proteomes" id="UP000471381">
    <property type="component" value="Unassembled WGS sequence"/>
</dbReference>
<organism evidence="2 3">
    <name type="scientific">Alteromonas genovensis</name>
    <dbReference type="NCBI Taxonomy" id="471225"/>
    <lineage>
        <taxon>Bacteria</taxon>
        <taxon>Pseudomonadati</taxon>
        <taxon>Pseudomonadota</taxon>
        <taxon>Gammaproteobacteria</taxon>
        <taxon>Alteromonadales</taxon>
        <taxon>Alteromonadaceae</taxon>
        <taxon>Alteromonas/Salinimonas group</taxon>
        <taxon>Alteromonas</taxon>
    </lineage>
</organism>
<comment type="caution">
    <text evidence="2">The sequence shown here is derived from an EMBL/GenBank/DDBJ whole genome shotgun (WGS) entry which is preliminary data.</text>
</comment>
<protein>
    <submittedName>
        <fullName evidence="2">5'-deoxynucleotidase</fullName>
        <ecNumber evidence="2">3.1.3.89</ecNumber>
    </submittedName>
</protein>
<dbReference type="SUPFAM" id="SSF109604">
    <property type="entry name" value="HD-domain/PDEase-like"/>
    <property type="match status" value="1"/>
</dbReference>
<dbReference type="Gene3D" id="1.10.3210.10">
    <property type="entry name" value="Hypothetical protein af1432"/>
    <property type="match status" value="1"/>
</dbReference>
<evidence type="ECO:0000313" key="2">
    <source>
        <dbReference type="EMBL" id="NDW16008.1"/>
    </source>
</evidence>
<gene>
    <name evidence="2" type="ORF">GTQ48_10810</name>
</gene>
<dbReference type="EMBL" id="JAAAWO010000007">
    <property type="protein sequence ID" value="NDW16008.1"/>
    <property type="molecule type" value="Genomic_DNA"/>
</dbReference>
<dbReference type="AlphaFoldDB" id="A0A6N9TMY0"/>
<evidence type="ECO:0000256" key="1">
    <source>
        <dbReference type="SAM" id="Coils"/>
    </source>
</evidence>
<dbReference type="Pfam" id="PF12917">
    <property type="entry name" value="YfbR-like"/>
    <property type="match status" value="1"/>
</dbReference>
<dbReference type="GO" id="GO:0002953">
    <property type="term" value="F:5'-deoxynucleotidase activity"/>
    <property type="evidence" value="ECO:0007669"/>
    <property type="project" value="UniProtKB-EC"/>
</dbReference>
<proteinExistence type="predicted"/>
<dbReference type="EC" id="3.1.3.89" evidence="2"/>
<dbReference type="NCBIfam" id="NF003009">
    <property type="entry name" value="PRK03826.1"/>
    <property type="match status" value="1"/>
</dbReference>
<keyword evidence="3" id="KW-1185">Reference proteome</keyword>
<feature type="coiled-coil region" evidence="1">
    <location>
        <begin position="155"/>
        <end position="207"/>
    </location>
</feature>